<comment type="subcellular location">
    <subcellularLocation>
        <location evidence="1">Nucleus</location>
    </subcellularLocation>
</comment>
<evidence type="ECO:0000256" key="7">
    <source>
        <dbReference type="PROSITE-ProRule" id="PRU00042"/>
    </source>
</evidence>
<keyword evidence="2" id="KW-0479">Metal-binding</keyword>
<dbReference type="GO" id="GO:0008270">
    <property type="term" value="F:zinc ion binding"/>
    <property type="evidence" value="ECO:0007669"/>
    <property type="project" value="UniProtKB-KW"/>
</dbReference>
<evidence type="ECO:0000256" key="5">
    <source>
        <dbReference type="ARBA" id="ARBA00022833"/>
    </source>
</evidence>
<sequence>MDEDVAYICDVCKDNSSLIQDQSKNYCRVSSLQSSFECTECPRRFSMGYEVTDRKSSPSACSSARQSSIAGTCDREERGECFRIKSQIKNSLQNETFLKCNICHLIFICRSGFRAHMKRHGAPKPFRCKLCNKRCEHKHLLERHMVTHSKSRIHKCDICPSAFEKKRKLNTHMKQHEDRKRFTCELCKMRWISEKGLQSHFRSLSHKITALRPSNI</sequence>
<dbReference type="PANTHER" id="PTHR16515">
    <property type="entry name" value="PR DOMAIN ZINC FINGER PROTEIN"/>
    <property type="match status" value="1"/>
</dbReference>
<evidence type="ECO:0000256" key="1">
    <source>
        <dbReference type="ARBA" id="ARBA00004123"/>
    </source>
</evidence>
<feature type="domain" description="C2H2-type" evidence="8">
    <location>
        <begin position="98"/>
        <end position="125"/>
    </location>
</feature>
<dbReference type="GO" id="GO:0005634">
    <property type="term" value="C:nucleus"/>
    <property type="evidence" value="ECO:0007669"/>
    <property type="project" value="UniProtKB-SubCell"/>
</dbReference>
<protein>
    <recommendedName>
        <fullName evidence="8">C2H2-type domain-containing protein</fullName>
    </recommendedName>
</protein>
<dbReference type="Gene3D" id="3.30.160.60">
    <property type="entry name" value="Classic Zinc Finger"/>
    <property type="match status" value="2"/>
</dbReference>
<dbReference type="SUPFAM" id="SSF57667">
    <property type="entry name" value="beta-beta-alpha zinc fingers"/>
    <property type="match status" value="2"/>
</dbReference>
<dbReference type="AlphaFoldDB" id="A0A4Y2CR49"/>
<accession>A0A4Y2CR49</accession>
<evidence type="ECO:0000256" key="3">
    <source>
        <dbReference type="ARBA" id="ARBA00022737"/>
    </source>
</evidence>
<evidence type="ECO:0000256" key="2">
    <source>
        <dbReference type="ARBA" id="ARBA00022723"/>
    </source>
</evidence>
<dbReference type="GO" id="GO:0010468">
    <property type="term" value="P:regulation of gene expression"/>
    <property type="evidence" value="ECO:0007669"/>
    <property type="project" value="TreeGrafter"/>
</dbReference>
<organism evidence="9 10">
    <name type="scientific">Araneus ventricosus</name>
    <name type="common">Orbweaver spider</name>
    <name type="synonym">Epeira ventricosa</name>
    <dbReference type="NCBI Taxonomy" id="182803"/>
    <lineage>
        <taxon>Eukaryota</taxon>
        <taxon>Metazoa</taxon>
        <taxon>Ecdysozoa</taxon>
        <taxon>Arthropoda</taxon>
        <taxon>Chelicerata</taxon>
        <taxon>Arachnida</taxon>
        <taxon>Araneae</taxon>
        <taxon>Araneomorphae</taxon>
        <taxon>Entelegynae</taxon>
        <taxon>Araneoidea</taxon>
        <taxon>Araneidae</taxon>
        <taxon>Araneus</taxon>
    </lineage>
</organism>
<keyword evidence="3" id="KW-0677">Repeat</keyword>
<proteinExistence type="predicted"/>
<dbReference type="OrthoDB" id="8669871at2759"/>
<evidence type="ECO:0000256" key="4">
    <source>
        <dbReference type="ARBA" id="ARBA00022771"/>
    </source>
</evidence>
<dbReference type="Proteomes" id="UP000499080">
    <property type="component" value="Unassembled WGS sequence"/>
</dbReference>
<dbReference type="InterPro" id="IPR013087">
    <property type="entry name" value="Znf_C2H2_type"/>
</dbReference>
<dbReference type="Pfam" id="PF00096">
    <property type="entry name" value="zf-C2H2"/>
    <property type="match status" value="2"/>
</dbReference>
<evidence type="ECO:0000259" key="8">
    <source>
        <dbReference type="PROSITE" id="PS50157"/>
    </source>
</evidence>
<reference evidence="9 10" key="1">
    <citation type="journal article" date="2019" name="Sci. Rep.">
        <title>Orb-weaving spider Araneus ventricosus genome elucidates the spidroin gene catalogue.</title>
        <authorList>
            <person name="Kono N."/>
            <person name="Nakamura H."/>
            <person name="Ohtoshi R."/>
            <person name="Moran D.A.P."/>
            <person name="Shinohara A."/>
            <person name="Yoshida Y."/>
            <person name="Fujiwara M."/>
            <person name="Mori M."/>
            <person name="Tomita M."/>
            <person name="Arakawa K."/>
        </authorList>
    </citation>
    <scope>NUCLEOTIDE SEQUENCE [LARGE SCALE GENOMIC DNA]</scope>
</reference>
<dbReference type="EMBL" id="BGPR01087231">
    <property type="protein sequence ID" value="GBM06376.1"/>
    <property type="molecule type" value="Genomic_DNA"/>
</dbReference>
<feature type="domain" description="C2H2-type" evidence="8">
    <location>
        <begin position="154"/>
        <end position="181"/>
    </location>
</feature>
<comment type="caution">
    <text evidence="9">The sequence shown here is derived from an EMBL/GenBank/DDBJ whole genome shotgun (WGS) entry which is preliminary data.</text>
</comment>
<gene>
    <name evidence="9" type="ORF">AVEN_226917_1</name>
</gene>
<dbReference type="InterPro" id="IPR036236">
    <property type="entry name" value="Znf_C2H2_sf"/>
</dbReference>
<dbReference type="PROSITE" id="PS50157">
    <property type="entry name" value="ZINC_FINGER_C2H2_2"/>
    <property type="match status" value="3"/>
</dbReference>
<keyword evidence="5" id="KW-0862">Zinc</keyword>
<dbReference type="SMART" id="SM00355">
    <property type="entry name" value="ZnF_C2H2"/>
    <property type="match status" value="4"/>
</dbReference>
<evidence type="ECO:0000256" key="6">
    <source>
        <dbReference type="ARBA" id="ARBA00023242"/>
    </source>
</evidence>
<evidence type="ECO:0000313" key="9">
    <source>
        <dbReference type="EMBL" id="GBM06376.1"/>
    </source>
</evidence>
<name>A0A4Y2CR49_ARAVE</name>
<dbReference type="PROSITE" id="PS00028">
    <property type="entry name" value="ZINC_FINGER_C2H2_1"/>
    <property type="match status" value="4"/>
</dbReference>
<dbReference type="InterPro" id="IPR050331">
    <property type="entry name" value="Zinc_finger"/>
</dbReference>
<keyword evidence="10" id="KW-1185">Reference proteome</keyword>
<evidence type="ECO:0000313" key="10">
    <source>
        <dbReference type="Proteomes" id="UP000499080"/>
    </source>
</evidence>
<dbReference type="PANTHER" id="PTHR16515:SF66">
    <property type="entry name" value="C2H2-TYPE DOMAIN-CONTAINING PROTEIN"/>
    <property type="match status" value="1"/>
</dbReference>
<keyword evidence="6" id="KW-0539">Nucleus</keyword>
<keyword evidence="4 7" id="KW-0863">Zinc-finger</keyword>
<feature type="domain" description="C2H2-type" evidence="8">
    <location>
        <begin position="126"/>
        <end position="153"/>
    </location>
</feature>